<organism evidence="1 2">
    <name type="scientific">Brassica carinata</name>
    <name type="common">Ethiopian mustard</name>
    <name type="synonym">Abyssinian cabbage</name>
    <dbReference type="NCBI Taxonomy" id="52824"/>
    <lineage>
        <taxon>Eukaryota</taxon>
        <taxon>Viridiplantae</taxon>
        <taxon>Streptophyta</taxon>
        <taxon>Embryophyta</taxon>
        <taxon>Tracheophyta</taxon>
        <taxon>Spermatophyta</taxon>
        <taxon>Magnoliopsida</taxon>
        <taxon>eudicotyledons</taxon>
        <taxon>Gunneridae</taxon>
        <taxon>Pentapetalae</taxon>
        <taxon>rosids</taxon>
        <taxon>malvids</taxon>
        <taxon>Brassicales</taxon>
        <taxon>Brassicaceae</taxon>
        <taxon>Brassiceae</taxon>
        <taxon>Brassica</taxon>
    </lineage>
</organism>
<comment type="caution">
    <text evidence="1">The sequence shown here is derived from an EMBL/GenBank/DDBJ whole genome shotgun (WGS) entry which is preliminary data.</text>
</comment>
<dbReference type="Proteomes" id="UP000886595">
    <property type="component" value="Unassembled WGS sequence"/>
</dbReference>
<evidence type="ECO:0000313" key="1">
    <source>
        <dbReference type="EMBL" id="KAG2239459.1"/>
    </source>
</evidence>
<dbReference type="EMBL" id="JAAMPC010001599">
    <property type="protein sequence ID" value="KAG2239459.1"/>
    <property type="molecule type" value="Genomic_DNA"/>
</dbReference>
<dbReference type="AlphaFoldDB" id="A0A8X7TF77"/>
<accession>A0A8X7TF77</accession>
<gene>
    <name evidence="1" type="ORF">Bca52824_091705</name>
</gene>
<evidence type="ECO:0000313" key="2">
    <source>
        <dbReference type="Proteomes" id="UP000886595"/>
    </source>
</evidence>
<proteinExistence type="predicted"/>
<keyword evidence="2" id="KW-1185">Reference proteome</keyword>
<reference evidence="1 2" key="1">
    <citation type="submission" date="2020-02" db="EMBL/GenBank/DDBJ databases">
        <authorList>
            <person name="Ma Q."/>
            <person name="Huang Y."/>
            <person name="Song X."/>
            <person name="Pei D."/>
        </authorList>
    </citation>
    <scope>NUCLEOTIDE SEQUENCE [LARGE SCALE GENOMIC DNA]</scope>
    <source>
        <strain evidence="1">Sxm20200214</strain>
        <tissue evidence="1">Leaf</tissue>
    </source>
</reference>
<protein>
    <submittedName>
        <fullName evidence="1">Uncharacterized protein</fullName>
    </submittedName>
</protein>
<name>A0A8X7TF77_BRACI</name>
<sequence>MGETDTDMMIHRHHSSLGTCSIPKQKQQQLELNPNLIRSAQFPNSPQVRVEGNEWVFLPLLPTLRSTREEEELLLVTHGQCHSLPLSSPSIPCLR</sequence>